<evidence type="ECO:0000313" key="2">
    <source>
        <dbReference type="Proteomes" id="UP000667650"/>
    </source>
</evidence>
<dbReference type="SUPFAM" id="SSF53756">
    <property type="entry name" value="UDP-Glycosyltransferase/glycogen phosphorylase"/>
    <property type="match status" value="1"/>
</dbReference>
<sequence>MTNELLEIEKGFEVKVPTCHGLFAWKFLRQKFYFETMRKKYEFNPSPRNRSKLQLAKNFFWGFGNLFNLSKFEYLFFNNADKRTLQVGNKHYDVFFDAWADKYGQEKSIFIEWAINRHFPSKSTYSKHAVSDLPFKLLSRVYSFFVSSNCKELQVFEDIKAEYGLHFNVEGELRAKMGEMYMYRRLLRWTKPKAVFLISSFTKMPLVVAAHLEGIPVIEAQHGFIGKNHQFYLSEHVFDDLYYPDKLIAFGSYEKSIKIPKLIFGPDKILPVGSLYLENVLDTIYNENLANLGKQYEKLFLVTLQCLKEKELLGWIERQALGNSDWGFILKPRDYSHMDYSKFTGIKNIMLFPTYSVYEILKHVDYNITIFSTVAIEAEAFGVKTIFFNLDGLSLKYFEPSSMNASVVNLKTPSLDKEHLDKTQNKASYFKMGYRQNVKNTELF</sequence>
<name>A0A964TB67_9FLAO</name>
<reference evidence="1" key="1">
    <citation type="submission" date="2020-01" db="EMBL/GenBank/DDBJ databases">
        <title>Muricauda ochracea sp. nov., isolated from a tidal flat of Garorim bay in Korea.</title>
        <authorList>
            <person name="Kim D."/>
            <person name="Yoo Y."/>
            <person name="Kim J.-J."/>
        </authorList>
    </citation>
    <scope>NUCLEOTIDE SEQUENCE</scope>
    <source>
        <strain evidence="1">JGD-17</strain>
    </source>
</reference>
<dbReference type="EMBL" id="JAAABI010000002">
    <property type="protein sequence ID" value="NAY91640.1"/>
    <property type="molecule type" value="Genomic_DNA"/>
</dbReference>
<evidence type="ECO:0000313" key="1">
    <source>
        <dbReference type="EMBL" id="NAY91640.1"/>
    </source>
</evidence>
<dbReference type="AlphaFoldDB" id="A0A964TB67"/>
<protein>
    <submittedName>
        <fullName evidence="1">Uncharacterized protein</fullName>
    </submittedName>
</protein>
<proteinExistence type="predicted"/>
<accession>A0A964TB67</accession>
<dbReference type="Proteomes" id="UP000667650">
    <property type="component" value="Unassembled WGS sequence"/>
</dbReference>
<comment type="caution">
    <text evidence="1">The sequence shown here is derived from an EMBL/GenBank/DDBJ whole genome shotgun (WGS) entry which is preliminary data.</text>
</comment>
<gene>
    <name evidence="1" type="ORF">GTQ34_06900</name>
</gene>
<organism evidence="1 2">
    <name type="scientific">Flagellimonas ochracea</name>
    <dbReference type="NCBI Taxonomy" id="2696472"/>
    <lineage>
        <taxon>Bacteria</taxon>
        <taxon>Pseudomonadati</taxon>
        <taxon>Bacteroidota</taxon>
        <taxon>Flavobacteriia</taxon>
        <taxon>Flavobacteriales</taxon>
        <taxon>Flavobacteriaceae</taxon>
        <taxon>Flagellimonas</taxon>
    </lineage>
</organism>
<keyword evidence="2" id="KW-1185">Reference proteome</keyword>
<dbReference type="RefSeq" id="WP_166523051.1">
    <property type="nucleotide sequence ID" value="NZ_JAAABI010000002.1"/>
</dbReference>